<protein>
    <submittedName>
        <fullName evidence="1">Uncharacterized protein</fullName>
    </submittedName>
</protein>
<reference evidence="1 2" key="1">
    <citation type="submission" date="2019-08" db="EMBL/GenBank/DDBJ databases">
        <title>Genome of Psychroserpens burtonensis ACAM 167.</title>
        <authorList>
            <person name="Bowman J.P."/>
        </authorList>
    </citation>
    <scope>NUCLEOTIDE SEQUENCE [LARGE SCALE GENOMIC DNA]</scope>
    <source>
        <strain evidence="1 2">ACAM 167</strain>
    </source>
</reference>
<dbReference type="RefSeq" id="WP_028870697.1">
    <property type="nucleotide sequence ID" value="NZ_VOSB01000010.1"/>
</dbReference>
<accession>A0A5C7BGQ4</accession>
<proteinExistence type="predicted"/>
<evidence type="ECO:0000313" key="1">
    <source>
        <dbReference type="EMBL" id="TXE17881.1"/>
    </source>
</evidence>
<dbReference type="Proteomes" id="UP000321938">
    <property type="component" value="Unassembled WGS sequence"/>
</dbReference>
<gene>
    <name evidence="1" type="ORF">ES692_08265</name>
</gene>
<evidence type="ECO:0000313" key="2">
    <source>
        <dbReference type="Proteomes" id="UP000321938"/>
    </source>
</evidence>
<comment type="caution">
    <text evidence="1">The sequence shown here is derived from an EMBL/GenBank/DDBJ whole genome shotgun (WGS) entry which is preliminary data.</text>
</comment>
<keyword evidence="2" id="KW-1185">Reference proteome</keyword>
<dbReference type="AlphaFoldDB" id="A0A5C7BGQ4"/>
<dbReference type="EMBL" id="VOSB01000010">
    <property type="protein sequence ID" value="TXE17881.1"/>
    <property type="molecule type" value="Genomic_DNA"/>
</dbReference>
<sequence length="166" mass="19483">MDVSLEVDTLVLDQKYHFVNVNNDSLQIYEHETPILDLELPKLEGVSRLDIDETSSNFYIYFGKRLDNGEYSLQLNDKYEDIYDLRAFTNNRSCSGFRDELLSFPIIYLFIEGTTPLSYVDQIFNELIMSNMLKVGFINNINLIQNETELYYDFEMLIKKITEPSV</sequence>
<name>A0A5C7BGQ4_9FLAO</name>
<dbReference type="OrthoDB" id="1421780at2"/>
<organism evidence="1 2">
    <name type="scientific">Psychroserpens burtonensis</name>
    <dbReference type="NCBI Taxonomy" id="49278"/>
    <lineage>
        <taxon>Bacteria</taxon>
        <taxon>Pseudomonadati</taxon>
        <taxon>Bacteroidota</taxon>
        <taxon>Flavobacteriia</taxon>
        <taxon>Flavobacteriales</taxon>
        <taxon>Flavobacteriaceae</taxon>
        <taxon>Psychroserpens</taxon>
    </lineage>
</organism>